<gene>
    <name evidence="2" type="ORF">FJU31_13350</name>
</gene>
<feature type="transmembrane region" description="Helical" evidence="1">
    <location>
        <begin position="35"/>
        <end position="54"/>
    </location>
</feature>
<organism evidence="2 3">
    <name type="scientific">Stenotrophomonas cyclobalanopsidis</name>
    <dbReference type="NCBI Taxonomy" id="2771362"/>
    <lineage>
        <taxon>Bacteria</taxon>
        <taxon>Pseudomonadati</taxon>
        <taxon>Pseudomonadota</taxon>
        <taxon>Gammaproteobacteria</taxon>
        <taxon>Lysobacterales</taxon>
        <taxon>Lysobacteraceae</taxon>
        <taxon>Stenotrophomonas</taxon>
    </lineage>
</organism>
<dbReference type="EMBL" id="VYKI01000017">
    <property type="protein sequence ID" value="KAA8996260.1"/>
    <property type="molecule type" value="Genomic_DNA"/>
</dbReference>
<dbReference type="RefSeq" id="WP_150455183.1">
    <property type="nucleotide sequence ID" value="NZ_VYKI01000017.1"/>
</dbReference>
<sequence>MTHPSFSSNAAYPQKCAITTANEGGLLRQSVLGSWPMKVAYGIAGLVIVGFFGLSESNASTTVKINSHYYTCQNSCVVSTRPGGGFSVWDSKGGWVTKTSAPGEALVETGPVT</sequence>
<proteinExistence type="predicted"/>
<comment type="caution">
    <text evidence="2">The sequence shown here is derived from an EMBL/GenBank/DDBJ whole genome shotgun (WGS) entry which is preliminary data.</text>
</comment>
<evidence type="ECO:0000313" key="2">
    <source>
        <dbReference type="EMBL" id="KAA8996260.1"/>
    </source>
</evidence>
<accession>A0ABQ6SYV7</accession>
<keyword evidence="3" id="KW-1185">Reference proteome</keyword>
<dbReference type="Proteomes" id="UP000326367">
    <property type="component" value="Unassembled WGS sequence"/>
</dbReference>
<keyword evidence="1" id="KW-1133">Transmembrane helix</keyword>
<reference evidence="2 3" key="1">
    <citation type="journal article" date="2020" name="Antonie Van Leeuwenhoek">
        <title>Stenotrophomonas cyclobalanopsidis sp. nov., isolated from the leaf spot disease of Cyclobalanopsis patelliformis.</title>
        <authorList>
            <person name="Bian D.R."/>
            <person name="Xue H."/>
            <person name="Piao C.G."/>
            <person name="Li Y."/>
        </authorList>
    </citation>
    <scope>NUCLEOTIDE SEQUENCE [LARGE SCALE GENOMIC DNA]</scope>
    <source>
        <strain evidence="2 3">TPQG1-4</strain>
    </source>
</reference>
<protein>
    <submittedName>
        <fullName evidence="2">Uncharacterized protein</fullName>
    </submittedName>
</protein>
<name>A0ABQ6SYV7_9GAMM</name>
<evidence type="ECO:0000313" key="3">
    <source>
        <dbReference type="Proteomes" id="UP000326367"/>
    </source>
</evidence>
<keyword evidence="1" id="KW-0472">Membrane</keyword>
<keyword evidence="1" id="KW-0812">Transmembrane</keyword>
<evidence type="ECO:0000256" key="1">
    <source>
        <dbReference type="SAM" id="Phobius"/>
    </source>
</evidence>